<dbReference type="Gene3D" id="3.30.1490.100">
    <property type="entry name" value="DNA polymerase, Y-family, little finger domain"/>
    <property type="match status" value="1"/>
</dbReference>
<feature type="compositionally biased region" description="Low complexity" evidence="1">
    <location>
        <begin position="34"/>
        <end position="46"/>
    </location>
</feature>
<dbReference type="SUPFAM" id="SSF100879">
    <property type="entry name" value="Lesion bypass DNA polymerase (Y-family), little finger domain"/>
    <property type="match status" value="1"/>
</dbReference>
<reference evidence="4" key="1">
    <citation type="journal article" date="2019" name="Int. J. Syst. Evol. Microbiol.">
        <title>The Global Catalogue of Microorganisms (GCM) 10K type strain sequencing project: providing services to taxonomists for standard genome sequencing and annotation.</title>
        <authorList>
            <consortium name="The Broad Institute Genomics Platform"/>
            <consortium name="The Broad Institute Genome Sequencing Center for Infectious Disease"/>
            <person name="Wu L."/>
            <person name="Ma J."/>
        </authorList>
    </citation>
    <scope>NUCLEOTIDE SEQUENCE [LARGE SCALE GENOMIC DNA]</scope>
    <source>
        <strain evidence="4">CGMCC 4.1648</strain>
    </source>
</reference>
<evidence type="ECO:0000313" key="4">
    <source>
        <dbReference type="Proteomes" id="UP001595829"/>
    </source>
</evidence>
<dbReference type="InterPro" id="IPR017961">
    <property type="entry name" value="DNA_pol_Y-fam_little_finger"/>
</dbReference>
<accession>A0ABV9XI73</accession>
<dbReference type="Pfam" id="PF11799">
    <property type="entry name" value="IMS_C"/>
    <property type="match status" value="1"/>
</dbReference>
<gene>
    <name evidence="3" type="ORF">ACFPM3_18120</name>
</gene>
<dbReference type="Proteomes" id="UP001595829">
    <property type="component" value="Unassembled WGS sequence"/>
</dbReference>
<keyword evidence="4" id="KW-1185">Reference proteome</keyword>
<comment type="caution">
    <text evidence="3">The sequence shown here is derived from an EMBL/GenBank/DDBJ whole genome shotgun (WGS) entry which is preliminary data.</text>
</comment>
<feature type="region of interest" description="Disordered" evidence="1">
    <location>
        <begin position="1"/>
        <end position="54"/>
    </location>
</feature>
<dbReference type="RefSeq" id="WP_345685978.1">
    <property type="nucleotide sequence ID" value="NZ_BAABIT010000001.1"/>
</dbReference>
<organism evidence="3 4">
    <name type="scientific">Streptomyces coeruleoprunus</name>
    <dbReference type="NCBI Taxonomy" id="285563"/>
    <lineage>
        <taxon>Bacteria</taxon>
        <taxon>Bacillati</taxon>
        <taxon>Actinomycetota</taxon>
        <taxon>Actinomycetes</taxon>
        <taxon>Kitasatosporales</taxon>
        <taxon>Streptomycetaceae</taxon>
        <taxon>Streptomyces</taxon>
    </lineage>
</organism>
<evidence type="ECO:0000313" key="3">
    <source>
        <dbReference type="EMBL" id="MFC5024051.1"/>
    </source>
</evidence>
<feature type="domain" description="DNA polymerase Y-family little finger" evidence="2">
    <location>
        <begin position="40"/>
        <end position="99"/>
    </location>
</feature>
<dbReference type="EMBL" id="JBHSJD010000014">
    <property type="protein sequence ID" value="MFC5024051.1"/>
    <property type="molecule type" value="Genomic_DNA"/>
</dbReference>
<protein>
    <recommendedName>
        <fullName evidence="2">DNA polymerase Y-family little finger domain-containing protein</fullName>
    </recommendedName>
</protein>
<feature type="compositionally biased region" description="Basic residues" evidence="1">
    <location>
        <begin position="1"/>
        <end position="33"/>
    </location>
</feature>
<name>A0ABV9XI73_9ACTN</name>
<evidence type="ECO:0000259" key="2">
    <source>
        <dbReference type="Pfam" id="PF11799"/>
    </source>
</evidence>
<sequence length="103" mass="11672">MHGRSRRNRRSPAGHRRRGRPRRPRRTASRLRSRGPAAAPRSISASRRFDEDELDGDRHWRTVLALAENLGARLREAGEIAQSLTLAVTYADGSQTSRTPHPR</sequence>
<evidence type="ECO:0000256" key="1">
    <source>
        <dbReference type="SAM" id="MobiDB-lite"/>
    </source>
</evidence>
<dbReference type="InterPro" id="IPR036775">
    <property type="entry name" value="DNA_pol_Y-fam_lit_finger_sf"/>
</dbReference>
<proteinExistence type="predicted"/>